<dbReference type="Proteomes" id="UP000001542">
    <property type="component" value="Unassembled WGS sequence"/>
</dbReference>
<evidence type="ECO:0000313" key="2">
    <source>
        <dbReference type="Proteomes" id="UP000001542"/>
    </source>
</evidence>
<reference evidence="1" key="1">
    <citation type="submission" date="2006-10" db="EMBL/GenBank/DDBJ databases">
        <authorList>
            <person name="Amadeo P."/>
            <person name="Zhao Q."/>
            <person name="Wortman J."/>
            <person name="Fraser-Liggett C."/>
            <person name="Carlton J."/>
        </authorList>
    </citation>
    <scope>NUCLEOTIDE SEQUENCE</scope>
    <source>
        <strain evidence="1">G3</strain>
    </source>
</reference>
<dbReference type="EMBL" id="DS113342">
    <property type="protein sequence ID" value="EAY10230.1"/>
    <property type="molecule type" value="Genomic_DNA"/>
</dbReference>
<evidence type="ECO:0000313" key="1">
    <source>
        <dbReference type="EMBL" id="EAY10230.1"/>
    </source>
</evidence>
<dbReference type="KEGG" id="tva:4768163"/>
<dbReference type="VEuPathDB" id="TrichDB:TVAG_118820"/>
<gene>
    <name evidence="1" type="ORF">TVAG_118820</name>
</gene>
<name>A2EAY5_TRIV3</name>
<dbReference type="OrthoDB" id="10637236at2759"/>
<accession>A2EAY5</accession>
<protein>
    <submittedName>
        <fullName evidence="1">Uncharacterized protein</fullName>
    </submittedName>
</protein>
<reference evidence="1" key="2">
    <citation type="journal article" date="2007" name="Science">
        <title>Draft genome sequence of the sexually transmitted pathogen Trichomonas vaginalis.</title>
        <authorList>
            <person name="Carlton J.M."/>
            <person name="Hirt R.P."/>
            <person name="Silva J.C."/>
            <person name="Delcher A.L."/>
            <person name="Schatz M."/>
            <person name="Zhao Q."/>
            <person name="Wortman J.R."/>
            <person name="Bidwell S.L."/>
            <person name="Alsmark U.C.M."/>
            <person name="Besteiro S."/>
            <person name="Sicheritz-Ponten T."/>
            <person name="Noel C.J."/>
            <person name="Dacks J.B."/>
            <person name="Foster P.G."/>
            <person name="Simillion C."/>
            <person name="Van de Peer Y."/>
            <person name="Miranda-Saavedra D."/>
            <person name="Barton G.J."/>
            <person name="Westrop G.D."/>
            <person name="Mueller S."/>
            <person name="Dessi D."/>
            <person name="Fiori P.L."/>
            <person name="Ren Q."/>
            <person name="Paulsen I."/>
            <person name="Zhang H."/>
            <person name="Bastida-Corcuera F.D."/>
            <person name="Simoes-Barbosa A."/>
            <person name="Brown M.T."/>
            <person name="Hayes R.D."/>
            <person name="Mukherjee M."/>
            <person name="Okumura C.Y."/>
            <person name="Schneider R."/>
            <person name="Smith A.J."/>
            <person name="Vanacova S."/>
            <person name="Villalvazo M."/>
            <person name="Haas B.J."/>
            <person name="Pertea M."/>
            <person name="Feldblyum T.V."/>
            <person name="Utterback T.R."/>
            <person name="Shu C.L."/>
            <person name="Osoegawa K."/>
            <person name="de Jong P.J."/>
            <person name="Hrdy I."/>
            <person name="Horvathova L."/>
            <person name="Zubacova Z."/>
            <person name="Dolezal P."/>
            <person name="Malik S.B."/>
            <person name="Logsdon J.M. Jr."/>
            <person name="Henze K."/>
            <person name="Gupta A."/>
            <person name="Wang C.C."/>
            <person name="Dunne R.L."/>
            <person name="Upcroft J.A."/>
            <person name="Upcroft P."/>
            <person name="White O."/>
            <person name="Salzberg S.L."/>
            <person name="Tang P."/>
            <person name="Chiu C.-H."/>
            <person name="Lee Y.-S."/>
            <person name="Embley T.M."/>
            <person name="Coombs G.H."/>
            <person name="Mottram J.C."/>
            <person name="Tachezy J."/>
            <person name="Fraser-Liggett C.M."/>
            <person name="Johnson P.J."/>
        </authorList>
    </citation>
    <scope>NUCLEOTIDE SEQUENCE [LARGE SCALE GENOMIC DNA]</scope>
    <source>
        <strain evidence="1">G3</strain>
    </source>
</reference>
<dbReference type="AlphaFoldDB" id="A2EAY5"/>
<organism evidence="1 2">
    <name type="scientific">Trichomonas vaginalis (strain ATCC PRA-98 / G3)</name>
    <dbReference type="NCBI Taxonomy" id="412133"/>
    <lineage>
        <taxon>Eukaryota</taxon>
        <taxon>Metamonada</taxon>
        <taxon>Parabasalia</taxon>
        <taxon>Trichomonadida</taxon>
        <taxon>Trichomonadidae</taxon>
        <taxon>Trichomonas</taxon>
    </lineage>
</organism>
<dbReference type="InParanoid" id="A2EAY5"/>
<proteinExistence type="predicted"/>
<dbReference type="VEuPathDB" id="TrichDB:TVAGG3_0773910"/>
<sequence length="478" mass="56230">MMKGKKKEKQNREMTEKEKEALYRKISSRMTADPIMDDFLRPEVLPFLIFYETPEVLSALYIMEKLYPHWKEIVEKAPIFIEDMHKELDNLDKIFDKYEKKSETEHPFPLNYINLDIYRKYATLYPIWISTKHNLFATRRAILIQRVEILQALYNICAYLLENPRYIAVRSYTAFQDWKSLEADLMPTQYIKYHSIKFAVYDLAYQNKCLPRPFSNKEQNVSLLSHIVTNCIAAIDPASGYIPFTDDYYVFSYFLESKVSPFNIAQKIQIQVTAEDIPGYASEMNQAIAEFIGIDEQNPDQESMMRVINQLCVRYLFDKYFLIELERKTNEKFEAKFAEMKNLTLTQLGLNKPFIPQEFHDLTCSQFTEKEQYLLKAQEFFDLVVFQTFPSELSHLLYQVGLCLGACIAQWTNTSFDASKSFDDLIVLWKIVFLSTNCEGFYWLITALEHYSKLNVITQEEANSSLVPRALIMMMSQD</sequence>
<dbReference type="RefSeq" id="XP_001322453.1">
    <property type="nucleotide sequence ID" value="XM_001322418.1"/>
</dbReference>
<keyword evidence="2" id="KW-1185">Reference proteome</keyword>